<reference evidence="2 3" key="1">
    <citation type="journal article" date="2016" name="Nat. Commun.">
        <title>Extremotolerant tardigrade genome and improved radiotolerance of human cultured cells by tardigrade-unique protein.</title>
        <authorList>
            <person name="Hashimoto T."/>
            <person name="Horikawa D.D."/>
            <person name="Saito Y."/>
            <person name="Kuwahara H."/>
            <person name="Kozuka-Hata H."/>
            <person name="Shin-I T."/>
            <person name="Minakuchi Y."/>
            <person name="Ohishi K."/>
            <person name="Motoyama A."/>
            <person name="Aizu T."/>
            <person name="Enomoto A."/>
            <person name="Kondo K."/>
            <person name="Tanaka S."/>
            <person name="Hara Y."/>
            <person name="Koshikawa S."/>
            <person name="Sagara H."/>
            <person name="Miura T."/>
            <person name="Yokobori S."/>
            <person name="Miyagawa K."/>
            <person name="Suzuki Y."/>
            <person name="Kubo T."/>
            <person name="Oyama M."/>
            <person name="Kohara Y."/>
            <person name="Fujiyama A."/>
            <person name="Arakawa K."/>
            <person name="Katayama T."/>
            <person name="Toyoda A."/>
            <person name="Kunieda T."/>
        </authorList>
    </citation>
    <scope>NUCLEOTIDE SEQUENCE [LARGE SCALE GENOMIC DNA]</scope>
    <source>
        <strain evidence="2 3">YOKOZUNA-1</strain>
    </source>
</reference>
<evidence type="ECO:0000256" key="1">
    <source>
        <dbReference type="SAM" id="SignalP"/>
    </source>
</evidence>
<proteinExistence type="predicted"/>
<accession>A0A1D1V036</accession>
<gene>
    <name evidence="2" type="primary">RvY_06877-1</name>
    <name evidence="2" type="synonym">RvY_06877.1</name>
    <name evidence="2" type="ORF">RvY_06877</name>
</gene>
<dbReference type="Proteomes" id="UP000186922">
    <property type="component" value="Unassembled WGS sequence"/>
</dbReference>
<dbReference type="AlphaFoldDB" id="A0A1D1V036"/>
<evidence type="ECO:0000313" key="3">
    <source>
        <dbReference type="Proteomes" id="UP000186922"/>
    </source>
</evidence>
<keyword evidence="1" id="KW-0732">Signal</keyword>
<evidence type="ECO:0008006" key="4">
    <source>
        <dbReference type="Google" id="ProtNLM"/>
    </source>
</evidence>
<dbReference type="EMBL" id="BDGG01000003">
    <property type="protein sequence ID" value="GAU95224.1"/>
    <property type="molecule type" value="Genomic_DNA"/>
</dbReference>
<evidence type="ECO:0000313" key="2">
    <source>
        <dbReference type="EMBL" id="GAU95224.1"/>
    </source>
</evidence>
<comment type="caution">
    <text evidence="2">The sequence shown here is derived from an EMBL/GenBank/DDBJ whole genome shotgun (WGS) entry which is preliminary data.</text>
</comment>
<feature type="chain" id="PRO_5008897871" description="EB domain-containing protein" evidence="1">
    <location>
        <begin position="26"/>
        <end position="139"/>
    </location>
</feature>
<keyword evidence="3" id="KW-1185">Reference proteome</keyword>
<protein>
    <recommendedName>
        <fullName evidence="4">EB domain-containing protein</fullName>
    </recommendedName>
</protein>
<feature type="signal peptide" evidence="1">
    <location>
        <begin position="1"/>
        <end position="25"/>
    </location>
</feature>
<sequence>MIFAVAAAQILTVILCSSGYLNVNGLPTQSPPRDLEAEVGTKCSSTLACEDPGEICSNGHCVCVADTNDDALAFWGCDGVLDCEGPIRFAADELSYSGLDQASDTLNLEEPACRPSANCANPPGKFGYCDVFWPDGDAL</sequence>
<name>A0A1D1V036_RAMVA</name>
<dbReference type="OrthoDB" id="10409352at2759"/>
<organism evidence="2 3">
    <name type="scientific">Ramazzottius varieornatus</name>
    <name type="common">Water bear</name>
    <name type="synonym">Tardigrade</name>
    <dbReference type="NCBI Taxonomy" id="947166"/>
    <lineage>
        <taxon>Eukaryota</taxon>
        <taxon>Metazoa</taxon>
        <taxon>Ecdysozoa</taxon>
        <taxon>Tardigrada</taxon>
        <taxon>Eutardigrada</taxon>
        <taxon>Parachela</taxon>
        <taxon>Hypsibioidea</taxon>
        <taxon>Ramazzottiidae</taxon>
        <taxon>Ramazzottius</taxon>
    </lineage>
</organism>